<evidence type="ECO:0000256" key="5">
    <source>
        <dbReference type="ARBA" id="ARBA00022989"/>
    </source>
</evidence>
<dbReference type="SUPFAM" id="SSF103481">
    <property type="entry name" value="Multidrug resistance efflux transporter EmrE"/>
    <property type="match status" value="2"/>
</dbReference>
<keyword evidence="6 7" id="KW-0472">Membrane</keyword>
<keyword evidence="10" id="KW-1185">Reference proteome</keyword>
<feature type="domain" description="EamA" evidence="8">
    <location>
        <begin position="8"/>
        <end position="141"/>
    </location>
</feature>
<dbReference type="InterPro" id="IPR037185">
    <property type="entry name" value="EmrE-like"/>
</dbReference>
<keyword evidence="4 7" id="KW-0812">Transmembrane</keyword>
<comment type="caution">
    <text evidence="9">The sequence shown here is derived from an EMBL/GenBank/DDBJ whole genome shotgun (WGS) entry which is preliminary data.</text>
</comment>
<feature type="transmembrane region" description="Helical" evidence="7">
    <location>
        <begin position="72"/>
        <end position="94"/>
    </location>
</feature>
<dbReference type="EMBL" id="QPJD01000001">
    <property type="protein sequence ID" value="RCW51971.1"/>
    <property type="molecule type" value="Genomic_DNA"/>
</dbReference>
<accession>A0A368W8A8</accession>
<dbReference type="InterPro" id="IPR000620">
    <property type="entry name" value="EamA_dom"/>
</dbReference>
<dbReference type="Gene3D" id="1.10.3730.20">
    <property type="match status" value="1"/>
</dbReference>
<evidence type="ECO:0000313" key="9">
    <source>
        <dbReference type="EMBL" id="RCW51971.1"/>
    </source>
</evidence>
<feature type="transmembrane region" description="Helical" evidence="7">
    <location>
        <begin position="100"/>
        <end position="118"/>
    </location>
</feature>
<comment type="subcellular location">
    <subcellularLocation>
        <location evidence="1">Cell membrane</location>
        <topology evidence="1">Multi-pass membrane protein</topology>
    </subcellularLocation>
</comment>
<sequence length="315" mass="33918">MNPSGLKLAYLCAVMNAMIMGFSFLFTKIALEFAEPLDTLTFRFAASFAVMSIPVLLGRVRLEYRGKKLHKVLLLATLYPVGFFTLQSYGLQYATSSEGGILFAFTPVLTVLLAFLFLKERTTLMQKLSICLSVSGVLFIFIMKGSRIDWSNMTGIVLLFLSCLVVAGYGVLARLVLKSFSPAEITYVMLGIAFLSFLGASLAGHAAAGTLDQLFSPLASGTFIVAILYLGILSTLVTALSSNYALSRIEASKMSVFFNLSTIVSIAAGALLLGEEVRMYHIAGSALIFAGVMGTNLLGKKSERQVLNTNRAKAG</sequence>
<comment type="similarity">
    <text evidence="2">Belongs to the EamA transporter family.</text>
</comment>
<feature type="transmembrane region" description="Helical" evidence="7">
    <location>
        <begin position="154"/>
        <end position="173"/>
    </location>
</feature>
<feature type="transmembrane region" description="Helical" evidence="7">
    <location>
        <begin position="130"/>
        <end position="148"/>
    </location>
</feature>
<evidence type="ECO:0000313" key="10">
    <source>
        <dbReference type="Proteomes" id="UP000252415"/>
    </source>
</evidence>
<dbReference type="PANTHER" id="PTHR32322">
    <property type="entry name" value="INNER MEMBRANE TRANSPORTER"/>
    <property type="match status" value="1"/>
</dbReference>
<dbReference type="Proteomes" id="UP000252415">
    <property type="component" value="Unassembled WGS sequence"/>
</dbReference>
<proteinExistence type="inferred from homology"/>
<evidence type="ECO:0000256" key="7">
    <source>
        <dbReference type="SAM" id="Phobius"/>
    </source>
</evidence>
<dbReference type="RefSeq" id="WP_114378203.1">
    <property type="nucleotide sequence ID" value="NZ_QPJD01000001.1"/>
</dbReference>
<protein>
    <submittedName>
        <fullName evidence="9">Drug/metabolite transporter (DMT)-like permease</fullName>
    </submittedName>
</protein>
<feature type="transmembrane region" description="Helical" evidence="7">
    <location>
        <begin position="223"/>
        <end position="244"/>
    </location>
</feature>
<evidence type="ECO:0000256" key="2">
    <source>
        <dbReference type="ARBA" id="ARBA00007362"/>
    </source>
</evidence>
<organism evidence="9 10">
    <name type="scientific">Paenibacillus prosopidis</name>
    <dbReference type="NCBI Taxonomy" id="630520"/>
    <lineage>
        <taxon>Bacteria</taxon>
        <taxon>Bacillati</taxon>
        <taxon>Bacillota</taxon>
        <taxon>Bacilli</taxon>
        <taxon>Bacillales</taxon>
        <taxon>Paenibacillaceae</taxon>
        <taxon>Paenibacillus</taxon>
    </lineage>
</organism>
<dbReference type="PANTHER" id="PTHR32322:SF18">
    <property type="entry name" value="S-ADENOSYLMETHIONINE_S-ADENOSYLHOMOCYSTEINE TRANSPORTER"/>
    <property type="match status" value="1"/>
</dbReference>
<evidence type="ECO:0000256" key="1">
    <source>
        <dbReference type="ARBA" id="ARBA00004651"/>
    </source>
</evidence>
<feature type="domain" description="EamA" evidence="8">
    <location>
        <begin position="154"/>
        <end position="296"/>
    </location>
</feature>
<feature type="transmembrane region" description="Helical" evidence="7">
    <location>
        <begin position="279"/>
        <end position="298"/>
    </location>
</feature>
<reference evidence="9 10" key="1">
    <citation type="submission" date="2018-07" db="EMBL/GenBank/DDBJ databases">
        <title>Genomic Encyclopedia of Type Strains, Phase III (KMG-III): the genomes of soil and plant-associated and newly described type strains.</title>
        <authorList>
            <person name="Whitman W."/>
        </authorList>
    </citation>
    <scope>NUCLEOTIDE SEQUENCE [LARGE SCALE GENOMIC DNA]</scope>
    <source>
        <strain evidence="9 10">CECT 7506</strain>
    </source>
</reference>
<feature type="transmembrane region" description="Helical" evidence="7">
    <location>
        <begin position="256"/>
        <end position="273"/>
    </location>
</feature>
<dbReference type="OrthoDB" id="1682095at2"/>
<dbReference type="GO" id="GO:0005886">
    <property type="term" value="C:plasma membrane"/>
    <property type="evidence" value="ECO:0007669"/>
    <property type="project" value="UniProtKB-SubCell"/>
</dbReference>
<evidence type="ECO:0000256" key="3">
    <source>
        <dbReference type="ARBA" id="ARBA00022475"/>
    </source>
</evidence>
<evidence type="ECO:0000256" key="6">
    <source>
        <dbReference type="ARBA" id="ARBA00023136"/>
    </source>
</evidence>
<name>A0A368W8A8_9BACL</name>
<feature type="transmembrane region" description="Helical" evidence="7">
    <location>
        <begin position="185"/>
        <end position="203"/>
    </location>
</feature>
<feature type="transmembrane region" description="Helical" evidence="7">
    <location>
        <begin position="42"/>
        <end position="60"/>
    </location>
</feature>
<keyword evidence="5 7" id="KW-1133">Transmembrane helix</keyword>
<dbReference type="Pfam" id="PF00892">
    <property type="entry name" value="EamA"/>
    <property type="match status" value="2"/>
</dbReference>
<dbReference type="InterPro" id="IPR050638">
    <property type="entry name" value="AA-Vitamin_Transporters"/>
</dbReference>
<gene>
    <name evidence="9" type="ORF">DFP97_101317</name>
</gene>
<feature type="transmembrane region" description="Helical" evidence="7">
    <location>
        <begin position="7"/>
        <end position="30"/>
    </location>
</feature>
<keyword evidence="3" id="KW-1003">Cell membrane</keyword>
<evidence type="ECO:0000259" key="8">
    <source>
        <dbReference type="Pfam" id="PF00892"/>
    </source>
</evidence>
<evidence type="ECO:0000256" key="4">
    <source>
        <dbReference type="ARBA" id="ARBA00022692"/>
    </source>
</evidence>
<dbReference type="AlphaFoldDB" id="A0A368W8A8"/>